<feature type="transmembrane region" description="Helical" evidence="10">
    <location>
        <begin position="345"/>
        <end position="367"/>
    </location>
</feature>
<keyword evidence="3" id="KW-1003">Cell membrane</keyword>
<evidence type="ECO:0000313" key="11">
    <source>
        <dbReference type="EMBL" id="AJC87133.1"/>
    </source>
</evidence>
<evidence type="ECO:0000256" key="8">
    <source>
        <dbReference type="ARBA" id="ARBA00023065"/>
    </source>
</evidence>
<dbReference type="HOGENOM" id="CLU_026429_0_1_7"/>
<protein>
    <submittedName>
        <fullName evidence="11">Potassium transporter KtrAB, KtrB subunit</fullName>
    </submittedName>
</protein>
<feature type="transmembrane region" description="Helical" evidence="10">
    <location>
        <begin position="409"/>
        <end position="431"/>
    </location>
</feature>
<feature type="transmembrane region" description="Helical" evidence="10">
    <location>
        <begin position="187"/>
        <end position="212"/>
    </location>
</feature>
<dbReference type="GeneID" id="74430948"/>
<evidence type="ECO:0000256" key="5">
    <source>
        <dbReference type="ARBA" id="ARBA00022692"/>
    </source>
</evidence>
<dbReference type="Pfam" id="PF02386">
    <property type="entry name" value="TrkH"/>
    <property type="match status" value="1"/>
</dbReference>
<evidence type="ECO:0000256" key="2">
    <source>
        <dbReference type="ARBA" id="ARBA00022448"/>
    </source>
</evidence>
<sequence>MTKLSLDRKSIRILFIGYILVALFGTFILMLPIMHTKPISFLDAFFTSASAVSMTGLIVLNTSLDFSFYGQLVILLLIQIGGLGYMSIAMALYILVRKKMSFGEKNLLRESLIYPEADGLIGFLKKVLFFVFTIELLGALLLFLRFKLDMNLSEALWVSIFHSISAFNNAGFSIFESGLMPYRDDFWINFVITSLIIIGGLGYFVLLELYFFSKKRFASLSLHTKLVLISTVILIIFASLVVFLFEYHNSKSIGEFSLFDKTMSAYFTAVNYRTAGFNTLDLSTFKDASLFFGSLFMIVGGAPGGTAGGIKITTIAVLLIYAYWSIKDSNTRIFNFEIPTETINKAFIITVSSIVYIITCVLILSLIEDDKSFLPLLFETSSAFATVGVSVGDGGALSLSALFNSESKLLIILLMLSGRVGVLAFLFSIFFKEKEKYLNYPKGKIIL</sequence>
<feature type="transmembrane region" description="Helical" evidence="10">
    <location>
        <begin position="291"/>
        <end position="324"/>
    </location>
</feature>
<evidence type="ECO:0000256" key="7">
    <source>
        <dbReference type="ARBA" id="ARBA00022989"/>
    </source>
</evidence>
<feature type="transmembrane region" description="Helical" evidence="10">
    <location>
        <begin position="12"/>
        <end position="33"/>
    </location>
</feature>
<dbReference type="GO" id="GO:0005886">
    <property type="term" value="C:plasma membrane"/>
    <property type="evidence" value="ECO:0007669"/>
    <property type="project" value="UniProtKB-SubCell"/>
</dbReference>
<keyword evidence="4" id="KW-0633">Potassium transport</keyword>
<keyword evidence="9 10" id="KW-0472">Membrane</keyword>
<dbReference type="EMBL" id="CP007770">
    <property type="protein sequence ID" value="AJC87133.1"/>
    <property type="molecule type" value="Genomic_DNA"/>
</dbReference>
<feature type="transmembrane region" description="Helical" evidence="10">
    <location>
        <begin position="72"/>
        <end position="96"/>
    </location>
</feature>
<evidence type="ECO:0000256" key="9">
    <source>
        <dbReference type="ARBA" id="ARBA00023136"/>
    </source>
</evidence>
<keyword evidence="2" id="KW-0813">Transport</keyword>
<feature type="transmembrane region" description="Helical" evidence="10">
    <location>
        <begin position="224"/>
        <end position="245"/>
    </location>
</feature>
<accession>A0A0A8GYZ3</accession>
<dbReference type="InterPro" id="IPR003445">
    <property type="entry name" value="Cat_transpt"/>
</dbReference>
<feature type="transmembrane region" description="Helical" evidence="10">
    <location>
        <begin position="39"/>
        <end position="60"/>
    </location>
</feature>
<evidence type="ECO:0000256" key="6">
    <source>
        <dbReference type="ARBA" id="ARBA00022958"/>
    </source>
</evidence>
<dbReference type="InterPro" id="IPR004772">
    <property type="entry name" value="TrkH"/>
</dbReference>
<keyword evidence="8" id="KW-0406">Ion transport</keyword>
<dbReference type="NCBIfam" id="TIGR00933">
    <property type="entry name" value="2a38"/>
    <property type="match status" value="1"/>
</dbReference>
<dbReference type="Proteomes" id="UP000031163">
    <property type="component" value="Chromosome"/>
</dbReference>
<keyword evidence="7 10" id="KW-1133">Transmembrane helix</keyword>
<organism evidence="11 12">
    <name type="scientific">Campylobacter insulaenigrae NCTC 12927</name>
    <dbReference type="NCBI Taxonomy" id="1031564"/>
    <lineage>
        <taxon>Bacteria</taxon>
        <taxon>Pseudomonadati</taxon>
        <taxon>Campylobacterota</taxon>
        <taxon>Epsilonproteobacteria</taxon>
        <taxon>Campylobacterales</taxon>
        <taxon>Campylobacteraceae</taxon>
        <taxon>Campylobacter</taxon>
    </lineage>
</organism>
<feature type="transmembrane region" description="Helical" evidence="10">
    <location>
        <begin position="127"/>
        <end position="144"/>
    </location>
</feature>
<evidence type="ECO:0000256" key="3">
    <source>
        <dbReference type="ARBA" id="ARBA00022475"/>
    </source>
</evidence>
<dbReference type="STRING" id="1031564.CINS_0127"/>
<comment type="subcellular location">
    <subcellularLocation>
        <location evidence="1">Cell membrane</location>
        <topology evidence="1">Multi-pass membrane protein</topology>
    </subcellularLocation>
</comment>
<evidence type="ECO:0000256" key="1">
    <source>
        <dbReference type="ARBA" id="ARBA00004651"/>
    </source>
</evidence>
<gene>
    <name evidence="11" type="primary">ktrB</name>
    <name evidence="11" type="ORF">CINS_0127</name>
</gene>
<dbReference type="GO" id="GO:0015379">
    <property type="term" value="F:potassium:chloride symporter activity"/>
    <property type="evidence" value="ECO:0007669"/>
    <property type="project" value="InterPro"/>
</dbReference>
<dbReference type="AlphaFoldDB" id="A0A0A8GYZ3"/>
<evidence type="ECO:0000256" key="10">
    <source>
        <dbReference type="SAM" id="Phobius"/>
    </source>
</evidence>
<proteinExistence type="predicted"/>
<evidence type="ECO:0000313" key="12">
    <source>
        <dbReference type="Proteomes" id="UP000031163"/>
    </source>
</evidence>
<dbReference type="PANTHER" id="PTHR32024:SF1">
    <property type="entry name" value="KTR SYSTEM POTASSIUM UPTAKE PROTEIN B"/>
    <property type="match status" value="1"/>
</dbReference>
<dbReference type="RefSeq" id="WP_039648972.1">
    <property type="nucleotide sequence ID" value="NZ_CP007770.1"/>
</dbReference>
<dbReference type="PANTHER" id="PTHR32024">
    <property type="entry name" value="TRK SYSTEM POTASSIUM UPTAKE PROTEIN TRKG-RELATED"/>
    <property type="match status" value="1"/>
</dbReference>
<reference evidence="11 12" key="1">
    <citation type="journal article" date="2014" name="Genome Biol. Evol.">
        <title>Comparative Genomics of the Campylobacter lari Group.</title>
        <authorList>
            <person name="Miller W.G."/>
            <person name="Yee E."/>
            <person name="Chapman M.H."/>
            <person name="Smith T.P."/>
            <person name="Bono J.L."/>
            <person name="Huynh S."/>
            <person name="Parker C.T."/>
            <person name="Vandamme P."/>
            <person name="Luong K."/>
            <person name="Korlach J."/>
        </authorList>
    </citation>
    <scope>NUCLEOTIDE SEQUENCE [LARGE SCALE GENOMIC DNA]</scope>
    <source>
        <strain evidence="11 12">NCTC 12927</strain>
    </source>
</reference>
<keyword evidence="5 10" id="KW-0812">Transmembrane</keyword>
<name>A0A0A8GYZ3_9BACT</name>
<evidence type="ECO:0000256" key="4">
    <source>
        <dbReference type="ARBA" id="ARBA00022538"/>
    </source>
</evidence>
<dbReference type="KEGG" id="cis:CINS_0127"/>
<keyword evidence="6" id="KW-0630">Potassium</keyword>
<feature type="transmembrane region" description="Helical" evidence="10">
    <location>
        <begin position="156"/>
        <end position="175"/>
    </location>
</feature>